<evidence type="ECO:0000313" key="2">
    <source>
        <dbReference type="Proteomes" id="UP000319335"/>
    </source>
</evidence>
<comment type="caution">
    <text evidence="1">The sequence shown here is derived from an EMBL/GenBank/DDBJ whole genome shotgun (WGS) entry which is preliminary data.</text>
</comment>
<keyword evidence="2" id="KW-1185">Reference proteome</keyword>
<sequence>MYTQIVEYKNAAYEIHKNGLFWQTYIYKKEADLNYRLIDIVRSLVKPEIKLIHEIIGRTESAFNQLFLESKKLIYPVEESF</sequence>
<reference evidence="1 2" key="1">
    <citation type="submission" date="2019-06" db="EMBL/GenBank/DDBJ databases">
        <title>Draft genome sequence of Methanolobus vulcani B1d.</title>
        <authorList>
            <person name="Creighbaum A.J."/>
            <person name="Ticak T."/>
            <person name="Hariraju D."/>
            <person name="Arivett B.A."/>
            <person name="Ferguson D.J.Jr."/>
        </authorList>
    </citation>
    <scope>NUCLEOTIDE SEQUENCE [LARGE SCALE GENOMIC DNA]</scope>
    <source>
        <strain evidence="1 2">B1d</strain>
    </source>
</reference>
<dbReference type="OrthoDB" id="126285at2157"/>
<evidence type="ECO:0000313" key="1">
    <source>
        <dbReference type="EMBL" id="TQD25876.1"/>
    </source>
</evidence>
<gene>
    <name evidence="1" type="ORF">FKV42_06800</name>
</gene>
<name>A0A7Z8KPV8_9EURY</name>
<accession>A0A7Z8KPV8</accession>
<dbReference type="Proteomes" id="UP000319335">
    <property type="component" value="Unassembled WGS sequence"/>
</dbReference>
<organism evidence="1 2">
    <name type="scientific">Methanolobus vulcani</name>
    <dbReference type="NCBI Taxonomy" id="38026"/>
    <lineage>
        <taxon>Archaea</taxon>
        <taxon>Methanobacteriati</taxon>
        <taxon>Methanobacteriota</taxon>
        <taxon>Stenosarchaea group</taxon>
        <taxon>Methanomicrobia</taxon>
        <taxon>Methanosarcinales</taxon>
        <taxon>Methanosarcinaceae</taxon>
        <taxon>Methanolobus</taxon>
    </lineage>
</organism>
<protein>
    <submittedName>
        <fullName evidence="1">Uncharacterized protein</fullName>
    </submittedName>
</protein>
<dbReference type="EMBL" id="VIAQ01000013">
    <property type="protein sequence ID" value="TQD25876.1"/>
    <property type="molecule type" value="Genomic_DNA"/>
</dbReference>
<dbReference type="RefSeq" id="WP_154809507.1">
    <property type="nucleotide sequence ID" value="NZ_VIAQ01000013.1"/>
</dbReference>
<dbReference type="AlphaFoldDB" id="A0A7Z8KPV8"/>
<proteinExistence type="predicted"/>